<dbReference type="SUPFAM" id="SSF50985">
    <property type="entry name" value="RCC1/BLIP-II"/>
    <property type="match status" value="1"/>
</dbReference>
<reference evidence="4" key="2">
    <citation type="submission" date="2015-01" db="EMBL/GenBank/DDBJ databases">
        <title>Evolutionary Origins and Diversification of the Mycorrhizal Mutualists.</title>
        <authorList>
            <consortium name="DOE Joint Genome Institute"/>
            <consortium name="Mycorrhizal Genomics Consortium"/>
            <person name="Kohler A."/>
            <person name="Kuo A."/>
            <person name="Nagy L.G."/>
            <person name="Floudas D."/>
            <person name="Copeland A."/>
            <person name="Barry K.W."/>
            <person name="Cichocki N."/>
            <person name="Veneault-Fourrey C."/>
            <person name="LaButti K."/>
            <person name="Lindquist E.A."/>
            <person name="Lipzen A."/>
            <person name="Lundell T."/>
            <person name="Morin E."/>
            <person name="Murat C."/>
            <person name="Riley R."/>
            <person name="Ohm R."/>
            <person name="Sun H."/>
            <person name="Tunlid A."/>
            <person name="Henrissat B."/>
            <person name="Grigoriev I.V."/>
            <person name="Hibbett D.S."/>
            <person name="Martin F."/>
        </authorList>
    </citation>
    <scope>NUCLEOTIDE SEQUENCE [LARGE SCALE GENOMIC DNA]</scope>
    <source>
        <strain evidence="4">LaAM-08-1</strain>
    </source>
</reference>
<dbReference type="HOGENOM" id="CLU_035268_0_0_1"/>
<dbReference type="InterPro" id="IPR009091">
    <property type="entry name" value="RCC1/BLIP-II"/>
</dbReference>
<protein>
    <recommendedName>
        <fullName evidence="5">RCC1/BLIP-II protein</fullName>
    </recommendedName>
</protein>
<dbReference type="Gene3D" id="2.130.10.30">
    <property type="entry name" value="Regulator of chromosome condensation 1/beta-lactamase-inhibitor protein II"/>
    <property type="match status" value="2"/>
</dbReference>
<proteinExistence type="predicted"/>
<keyword evidence="1" id="KW-0677">Repeat</keyword>
<dbReference type="OrthoDB" id="5370059at2759"/>
<evidence type="ECO:0000256" key="2">
    <source>
        <dbReference type="PROSITE-ProRule" id="PRU00235"/>
    </source>
</evidence>
<organism evidence="3 4">
    <name type="scientific">Laccaria amethystina LaAM-08-1</name>
    <dbReference type="NCBI Taxonomy" id="1095629"/>
    <lineage>
        <taxon>Eukaryota</taxon>
        <taxon>Fungi</taxon>
        <taxon>Dikarya</taxon>
        <taxon>Basidiomycota</taxon>
        <taxon>Agaricomycotina</taxon>
        <taxon>Agaricomycetes</taxon>
        <taxon>Agaricomycetidae</taxon>
        <taxon>Agaricales</taxon>
        <taxon>Agaricineae</taxon>
        <taxon>Hydnangiaceae</taxon>
        <taxon>Laccaria</taxon>
    </lineage>
</organism>
<dbReference type="Pfam" id="PF00415">
    <property type="entry name" value="RCC1"/>
    <property type="match status" value="2"/>
</dbReference>
<feature type="repeat" description="RCC1" evidence="2">
    <location>
        <begin position="210"/>
        <end position="268"/>
    </location>
</feature>
<keyword evidence="4" id="KW-1185">Reference proteome</keyword>
<accession>A0A0C9Y2D2</accession>
<dbReference type="AlphaFoldDB" id="A0A0C9Y2D2"/>
<gene>
    <name evidence="3" type="ORF">K443DRAFT_131959</name>
</gene>
<evidence type="ECO:0000256" key="1">
    <source>
        <dbReference type="ARBA" id="ARBA00022737"/>
    </source>
</evidence>
<dbReference type="STRING" id="1095629.A0A0C9Y2D2"/>
<feature type="repeat" description="RCC1" evidence="2">
    <location>
        <begin position="3"/>
        <end position="63"/>
    </location>
</feature>
<evidence type="ECO:0008006" key="5">
    <source>
        <dbReference type="Google" id="ProtNLM"/>
    </source>
</evidence>
<reference evidence="3 4" key="1">
    <citation type="submission" date="2014-04" db="EMBL/GenBank/DDBJ databases">
        <authorList>
            <consortium name="DOE Joint Genome Institute"/>
            <person name="Kuo A."/>
            <person name="Kohler A."/>
            <person name="Nagy L.G."/>
            <person name="Floudas D."/>
            <person name="Copeland A."/>
            <person name="Barry K.W."/>
            <person name="Cichocki N."/>
            <person name="Veneault-Fourrey C."/>
            <person name="LaButti K."/>
            <person name="Lindquist E.A."/>
            <person name="Lipzen A."/>
            <person name="Lundell T."/>
            <person name="Morin E."/>
            <person name="Murat C."/>
            <person name="Sun H."/>
            <person name="Tunlid A."/>
            <person name="Henrissat B."/>
            <person name="Grigoriev I.V."/>
            <person name="Hibbett D.S."/>
            <person name="Martin F."/>
            <person name="Nordberg H.P."/>
            <person name="Cantor M.N."/>
            <person name="Hua S.X."/>
        </authorList>
    </citation>
    <scope>NUCLEOTIDE SEQUENCE [LARGE SCALE GENOMIC DNA]</scope>
    <source>
        <strain evidence="3 4">LaAM-08-1</strain>
    </source>
</reference>
<dbReference type="EMBL" id="KN838595">
    <property type="protein sequence ID" value="KIK02248.1"/>
    <property type="molecule type" value="Genomic_DNA"/>
</dbReference>
<evidence type="ECO:0000313" key="4">
    <source>
        <dbReference type="Proteomes" id="UP000054477"/>
    </source>
</evidence>
<sequence length="425" mass="44897">MVPTLLSSGSNAHGQLGNGSLEDAHTFRPCHFLGCEPGKLPSGASKILDVASGANHTLLLLERIDGEQELWGCGDGRAGQLGLKYQESISAGCSSSVFRPIELDLDSEEYSYKLISASWETTYIVLASESRGDVLISLGADDFGDLGVGNAKGKGKRVANPTNIVKFDHLVVDGHSLPPSCPVTINSIPSGQHHVLVHMNVSLSDGSNRGIVVGWGTARHGQIGSVTNSDGKPLPFFPIPRIISVDDPNDPVVSSSLGIQHSVLLHSSGRITGMGSNRKGQLDLFPQSRFRQVGCTWNGTYAIVEVEGSKLRIYAIGGDSHGQLGRGGGRGPGIVTFEGHFAIPTFLACGSEHVLTLLESELGEEVWGWGWNEHGNLGIGTTEDVFLPVKIWPPGGGNGGDEVIDGIWAGSGTSWISIISPDDVR</sequence>
<dbReference type="InterPro" id="IPR000408">
    <property type="entry name" value="Reg_chr_condens"/>
</dbReference>
<evidence type="ECO:0000313" key="3">
    <source>
        <dbReference type="EMBL" id="KIK02248.1"/>
    </source>
</evidence>
<dbReference type="PROSITE" id="PS00626">
    <property type="entry name" value="RCC1_2"/>
    <property type="match status" value="1"/>
</dbReference>
<dbReference type="InterPro" id="IPR051210">
    <property type="entry name" value="Ub_ligase/GEF_domain"/>
</dbReference>
<feature type="repeat" description="RCC1" evidence="2">
    <location>
        <begin position="311"/>
        <end position="360"/>
    </location>
</feature>
<name>A0A0C9Y2D2_9AGAR</name>
<dbReference type="Proteomes" id="UP000054477">
    <property type="component" value="Unassembled WGS sequence"/>
</dbReference>
<dbReference type="PANTHER" id="PTHR22870">
    <property type="entry name" value="REGULATOR OF CHROMOSOME CONDENSATION"/>
    <property type="match status" value="1"/>
</dbReference>
<dbReference type="PANTHER" id="PTHR22870:SF466">
    <property type="entry name" value="ANKYRIN REPEAT-CONTAINING PROTEIN"/>
    <property type="match status" value="1"/>
</dbReference>
<dbReference type="PROSITE" id="PS50012">
    <property type="entry name" value="RCC1_3"/>
    <property type="match status" value="3"/>
</dbReference>